<protein>
    <submittedName>
        <fullName evidence="2">Uncharacterized protein</fullName>
    </submittedName>
</protein>
<organism evidence="2 3">
    <name type="scientific">Holothuria leucospilota</name>
    <name type="common">Black long sea cucumber</name>
    <name type="synonym">Mertensiothuria leucospilota</name>
    <dbReference type="NCBI Taxonomy" id="206669"/>
    <lineage>
        <taxon>Eukaryota</taxon>
        <taxon>Metazoa</taxon>
        <taxon>Echinodermata</taxon>
        <taxon>Eleutherozoa</taxon>
        <taxon>Echinozoa</taxon>
        <taxon>Holothuroidea</taxon>
        <taxon>Aspidochirotacea</taxon>
        <taxon>Aspidochirotida</taxon>
        <taxon>Holothuriidae</taxon>
        <taxon>Holothuria</taxon>
    </lineage>
</organism>
<dbReference type="AlphaFoldDB" id="A0A9Q0YEX4"/>
<keyword evidence="3" id="KW-1185">Reference proteome</keyword>
<sequence>MQGRSEEIMPMRQIFPISSRSPRSVTKKGSRQESVPRKNPGVVSKPKKRAVVPYKGRKVKPAAKEETTTVTTTVTKTVTVKKSVSKS</sequence>
<evidence type="ECO:0000313" key="2">
    <source>
        <dbReference type="EMBL" id="KAJ8020574.1"/>
    </source>
</evidence>
<dbReference type="Proteomes" id="UP001152320">
    <property type="component" value="Chromosome 22"/>
</dbReference>
<proteinExistence type="predicted"/>
<accession>A0A9Q0YEX4</accession>
<comment type="caution">
    <text evidence="2">The sequence shown here is derived from an EMBL/GenBank/DDBJ whole genome shotgun (WGS) entry which is preliminary data.</text>
</comment>
<reference evidence="2" key="1">
    <citation type="submission" date="2021-10" db="EMBL/GenBank/DDBJ databases">
        <title>Tropical sea cucumber genome reveals ecological adaptation and Cuvierian tubules defense mechanism.</title>
        <authorList>
            <person name="Chen T."/>
        </authorList>
    </citation>
    <scope>NUCLEOTIDE SEQUENCE</scope>
    <source>
        <strain evidence="2">Nanhai2018</strain>
        <tissue evidence="2">Muscle</tissue>
    </source>
</reference>
<dbReference type="EMBL" id="JAIZAY010000022">
    <property type="protein sequence ID" value="KAJ8020574.1"/>
    <property type="molecule type" value="Genomic_DNA"/>
</dbReference>
<evidence type="ECO:0000256" key="1">
    <source>
        <dbReference type="SAM" id="MobiDB-lite"/>
    </source>
</evidence>
<name>A0A9Q0YEX4_HOLLE</name>
<gene>
    <name evidence="2" type="ORF">HOLleu_40202</name>
</gene>
<evidence type="ECO:0000313" key="3">
    <source>
        <dbReference type="Proteomes" id="UP001152320"/>
    </source>
</evidence>
<feature type="region of interest" description="Disordered" evidence="1">
    <location>
        <begin position="1"/>
        <end position="49"/>
    </location>
</feature>